<reference evidence="1" key="1">
    <citation type="submission" date="2019-08" db="EMBL/GenBank/DDBJ databases">
        <authorList>
            <person name="Kucharzyk K."/>
            <person name="Murdoch R.W."/>
            <person name="Higgins S."/>
            <person name="Loffler F."/>
        </authorList>
    </citation>
    <scope>NUCLEOTIDE SEQUENCE</scope>
</reference>
<dbReference type="AlphaFoldDB" id="A0A645G9E4"/>
<proteinExistence type="predicted"/>
<evidence type="ECO:0000313" key="1">
    <source>
        <dbReference type="EMBL" id="MPN23265.1"/>
    </source>
</evidence>
<organism evidence="1">
    <name type="scientific">bioreactor metagenome</name>
    <dbReference type="NCBI Taxonomy" id="1076179"/>
    <lineage>
        <taxon>unclassified sequences</taxon>
        <taxon>metagenomes</taxon>
        <taxon>ecological metagenomes</taxon>
    </lineage>
</organism>
<accession>A0A645G9E4</accession>
<protein>
    <submittedName>
        <fullName evidence="1">Uncharacterized protein</fullName>
    </submittedName>
</protein>
<dbReference type="EMBL" id="VSSQ01071723">
    <property type="protein sequence ID" value="MPN23265.1"/>
    <property type="molecule type" value="Genomic_DNA"/>
</dbReference>
<gene>
    <name evidence="1" type="ORF">SDC9_170653</name>
</gene>
<comment type="caution">
    <text evidence="1">The sequence shown here is derived from an EMBL/GenBank/DDBJ whole genome shotgun (WGS) entry which is preliminary data.</text>
</comment>
<sequence>MTVVTAFELDDRITPGKATGEPDRTHRRLGTGADQTYHLERRQHLAQQLRHLDLAFGRCAKGQTFQRGLSHRLDNGRVSVPGNRRPPRADVIDIGLAISVPHSRPFGTIDEARRATHRAKGANRRIDATRNGLLGAFEKCCVTTGHGGMFGLFVKTGLSPEHDRPVHPHNTQSWLAGHNAA</sequence>
<name>A0A645G9E4_9ZZZZ</name>